<dbReference type="Proteomes" id="UP000268535">
    <property type="component" value="Unassembled WGS sequence"/>
</dbReference>
<organism evidence="2 3">
    <name type="scientific">Caulochytrium protostelioides</name>
    <dbReference type="NCBI Taxonomy" id="1555241"/>
    <lineage>
        <taxon>Eukaryota</taxon>
        <taxon>Fungi</taxon>
        <taxon>Fungi incertae sedis</taxon>
        <taxon>Chytridiomycota</taxon>
        <taxon>Chytridiomycota incertae sedis</taxon>
        <taxon>Chytridiomycetes</taxon>
        <taxon>Caulochytriales</taxon>
        <taxon>Caulochytriaceae</taxon>
        <taxon>Caulochytrium</taxon>
    </lineage>
</organism>
<accession>A0A4V1ITL8</accession>
<proteinExistence type="predicted"/>
<feature type="compositionally biased region" description="Basic and acidic residues" evidence="1">
    <location>
        <begin position="46"/>
        <end position="63"/>
    </location>
</feature>
<feature type="region of interest" description="Disordered" evidence="1">
    <location>
        <begin position="39"/>
        <end position="71"/>
    </location>
</feature>
<protein>
    <submittedName>
        <fullName evidence="2">Uncharacterized protein</fullName>
    </submittedName>
</protein>
<reference evidence="3" key="1">
    <citation type="journal article" date="2018" name="Nat. Microbiol.">
        <title>Leveraging single-cell genomics to expand the fungal tree of life.</title>
        <authorList>
            <person name="Ahrendt S.R."/>
            <person name="Quandt C.A."/>
            <person name="Ciobanu D."/>
            <person name="Clum A."/>
            <person name="Salamov A."/>
            <person name="Andreopoulos B."/>
            <person name="Cheng J.F."/>
            <person name="Woyke T."/>
            <person name="Pelin A."/>
            <person name="Henrissat B."/>
            <person name="Reynolds N.K."/>
            <person name="Benny G.L."/>
            <person name="Smith M.E."/>
            <person name="James T.Y."/>
            <person name="Grigoriev I.V."/>
        </authorList>
    </citation>
    <scope>NUCLEOTIDE SEQUENCE [LARGE SCALE GENOMIC DNA]</scope>
    <source>
        <strain evidence="3">ATCC 52028</strain>
    </source>
</reference>
<dbReference type="EMBL" id="ML009246">
    <property type="protein sequence ID" value="RKO97507.1"/>
    <property type="molecule type" value="Genomic_DNA"/>
</dbReference>
<name>A0A4V1ITL8_9FUNG</name>
<evidence type="ECO:0000313" key="2">
    <source>
        <dbReference type="EMBL" id="RKO97507.1"/>
    </source>
</evidence>
<gene>
    <name evidence="2" type="ORF">CAUPRSCDRAFT_10828</name>
</gene>
<evidence type="ECO:0000256" key="1">
    <source>
        <dbReference type="SAM" id="MobiDB-lite"/>
    </source>
</evidence>
<dbReference type="AlphaFoldDB" id="A0A4V1ITL8"/>
<evidence type="ECO:0000313" key="3">
    <source>
        <dbReference type="Proteomes" id="UP000268535"/>
    </source>
</evidence>
<sequence length="207" mass="21511">MADRAVAGRMALAIPSAAAGLRSGALGTRSAVALEAPTGVGASERPLSRGMDRPVGKEGHRDASAAGSGGAMADEADAGAGCRTRMSLLKVVVVEVAAMATGVSAVRGAQARSNEQGARDGRGPCDSVLRTESAGWCCWSIVPRRADRCDSRRRWPRGTGRRPLGVLTATRKRDPHRPGGNGNRTLRLACERRPRRSTMGAAGVLFA</sequence>